<comment type="similarity">
    <text evidence="1 6">Belongs to the XseB family.</text>
</comment>
<dbReference type="GO" id="GO:0005829">
    <property type="term" value="C:cytosol"/>
    <property type="evidence" value="ECO:0007669"/>
    <property type="project" value="TreeGrafter"/>
</dbReference>
<dbReference type="NCBIfam" id="TIGR01280">
    <property type="entry name" value="xseB"/>
    <property type="match status" value="1"/>
</dbReference>
<sequence length="100" mass="11425">MNQHPDSEPSNQSSEQAKPAAEQDPQDLTEFEKSMAELEQLVERMERGELKLEEALRDFERGIQLTRHCQKALSAAEQKVEILLENSEDADVGQFRPNDD</sequence>
<evidence type="ECO:0000256" key="3">
    <source>
        <dbReference type="ARBA" id="ARBA00022722"/>
    </source>
</evidence>
<dbReference type="GO" id="GO:0009318">
    <property type="term" value="C:exodeoxyribonuclease VII complex"/>
    <property type="evidence" value="ECO:0007669"/>
    <property type="project" value="UniProtKB-UniRule"/>
</dbReference>
<dbReference type="Proteomes" id="UP000218890">
    <property type="component" value="Chromosome"/>
</dbReference>
<dbReference type="EC" id="3.1.11.6" evidence="6"/>
<reference evidence="8" key="1">
    <citation type="submission" date="2016-02" db="EMBL/GenBank/DDBJ databases">
        <title>Halorhodospira halochloris DSM-1059 complete genome, version 2.</title>
        <authorList>
            <person name="Tsukatani Y."/>
        </authorList>
    </citation>
    <scope>NUCLEOTIDE SEQUENCE</scope>
    <source>
        <strain evidence="8">DSM 1059</strain>
    </source>
</reference>
<feature type="compositionally biased region" description="Polar residues" evidence="7">
    <location>
        <begin position="1"/>
        <end position="16"/>
    </location>
</feature>
<dbReference type="EMBL" id="AP017372">
    <property type="protein sequence ID" value="BAU58401.1"/>
    <property type="molecule type" value="Genomic_DNA"/>
</dbReference>
<comment type="function">
    <text evidence="6">Bidirectionally degrades single-stranded DNA into large acid-insoluble oligonucleotides, which are then degraded further into small acid-soluble oligonucleotides.</text>
</comment>
<evidence type="ECO:0000256" key="4">
    <source>
        <dbReference type="ARBA" id="ARBA00022801"/>
    </source>
</evidence>
<protein>
    <recommendedName>
        <fullName evidence="6">Exodeoxyribonuclease 7 small subunit</fullName>
        <ecNumber evidence="6">3.1.11.6</ecNumber>
    </recommendedName>
    <alternativeName>
        <fullName evidence="6">Exodeoxyribonuclease VII small subunit</fullName>
        <shortName evidence="6">Exonuclease VII small subunit</shortName>
    </alternativeName>
</protein>
<dbReference type="Gene3D" id="1.10.287.1040">
    <property type="entry name" value="Exonuclease VII, small subunit"/>
    <property type="match status" value="1"/>
</dbReference>
<dbReference type="PANTHER" id="PTHR34137">
    <property type="entry name" value="EXODEOXYRIBONUCLEASE 7 SMALL SUBUNIT"/>
    <property type="match status" value="1"/>
</dbReference>
<evidence type="ECO:0000256" key="5">
    <source>
        <dbReference type="ARBA" id="ARBA00022839"/>
    </source>
</evidence>
<dbReference type="NCBIfam" id="NF002137">
    <property type="entry name" value="PRK00977.1-1"/>
    <property type="match status" value="1"/>
</dbReference>
<proteinExistence type="inferred from homology"/>
<dbReference type="AlphaFoldDB" id="A0A0X8XAC7"/>
<keyword evidence="3 6" id="KW-0540">Nuclease</keyword>
<keyword evidence="9" id="KW-1185">Reference proteome</keyword>
<dbReference type="Pfam" id="PF02609">
    <property type="entry name" value="Exonuc_VII_S"/>
    <property type="match status" value="1"/>
</dbReference>
<dbReference type="InterPro" id="IPR037004">
    <property type="entry name" value="Exonuc_VII_ssu_sf"/>
</dbReference>
<dbReference type="OrthoDB" id="9801128at2"/>
<name>A0A0X8XAC7_HALHR</name>
<accession>A0A0X8XAC7</accession>
<organism evidence="8 9">
    <name type="scientific">Halorhodospira halochloris</name>
    <name type="common">Ectothiorhodospira halochloris</name>
    <dbReference type="NCBI Taxonomy" id="1052"/>
    <lineage>
        <taxon>Bacteria</taxon>
        <taxon>Pseudomonadati</taxon>
        <taxon>Pseudomonadota</taxon>
        <taxon>Gammaproteobacteria</taxon>
        <taxon>Chromatiales</taxon>
        <taxon>Ectothiorhodospiraceae</taxon>
        <taxon>Halorhodospira</taxon>
    </lineage>
</organism>
<comment type="catalytic activity">
    <reaction evidence="6">
        <text>Exonucleolytic cleavage in either 5'- to 3'- or 3'- to 5'-direction to yield nucleoside 5'-phosphates.</text>
        <dbReference type="EC" id="3.1.11.6"/>
    </reaction>
</comment>
<keyword evidence="5 6" id="KW-0269">Exonuclease</keyword>
<dbReference type="HAMAP" id="MF_00337">
    <property type="entry name" value="Exonuc_7_S"/>
    <property type="match status" value="1"/>
</dbReference>
<comment type="subunit">
    <text evidence="6">Heterooligomer composed of large and small subunits.</text>
</comment>
<comment type="subcellular location">
    <subcellularLocation>
        <location evidence="6">Cytoplasm</location>
    </subcellularLocation>
</comment>
<dbReference type="PANTHER" id="PTHR34137:SF1">
    <property type="entry name" value="EXODEOXYRIBONUCLEASE 7 SMALL SUBUNIT"/>
    <property type="match status" value="1"/>
</dbReference>
<evidence type="ECO:0000256" key="2">
    <source>
        <dbReference type="ARBA" id="ARBA00022490"/>
    </source>
</evidence>
<evidence type="ECO:0000256" key="1">
    <source>
        <dbReference type="ARBA" id="ARBA00009998"/>
    </source>
</evidence>
<dbReference type="InterPro" id="IPR003761">
    <property type="entry name" value="Exonuc_VII_S"/>
</dbReference>
<evidence type="ECO:0000256" key="7">
    <source>
        <dbReference type="SAM" id="MobiDB-lite"/>
    </source>
</evidence>
<feature type="region of interest" description="Disordered" evidence="7">
    <location>
        <begin position="1"/>
        <end position="33"/>
    </location>
</feature>
<evidence type="ECO:0000313" key="9">
    <source>
        <dbReference type="Proteomes" id="UP000218890"/>
    </source>
</evidence>
<dbReference type="RefSeq" id="WP_096409768.1">
    <property type="nucleotide sequence ID" value="NZ_AP017372.2"/>
</dbReference>
<keyword evidence="2 6" id="KW-0963">Cytoplasm</keyword>
<keyword evidence="4 6" id="KW-0378">Hydrolase</keyword>
<dbReference type="SUPFAM" id="SSF116842">
    <property type="entry name" value="XseB-like"/>
    <property type="match status" value="1"/>
</dbReference>
<dbReference type="GO" id="GO:0008855">
    <property type="term" value="F:exodeoxyribonuclease VII activity"/>
    <property type="evidence" value="ECO:0007669"/>
    <property type="project" value="UniProtKB-UniRule"/>
</dbReference>
<evidence type="ECO:0000313" key="8">
    <source>
        <dbReference type="EMBL" id="BAU58401.1"/>
    </source>
</evidence>
<dbReference type="GO" id="GO:0006308">
    <property type="term" value="P:DNA catabolic process"/>
    <property type="evidence" value="ECO:0007669"/>
    <property type="project" value="UniProtKB-UniRule"/>
</dbReference>
<gene>
    <name evidence="6" type="primary">xseB</name>
    <name evidence="8" type="ORF">HH1059_16880</name>
</gene>
<dbReference type="NCBIfam" id="NF002140">
    <property type="entry name" value="PRK00977.1-4"/>
    <property type="match status" value="1"/>
</dbReference>
<evidence type="ECO:0000256" key="6">
    <source>
        <dbReference type="HAMAP-Rule" id="MF_00337"/>
    </source>
</evidence>
<dbReference type="KEGG" id="hhk:HH1059_16880"/>